<name>A0A5B7IEP1_PORTR</name>
<comment type="caution">
    <text evidence="1">The sequence shown here is derived from an EMBL/GenBank/DDBJ whole genome shotgun (WGS) entry which is preliminary data.</text>
</comment>
<proteinExistence type="predicted"/>
<accession>A0A5B7IEP1</accession>
<protein>
    <submittedName>
        <fullName evidence="1">Protein white</fullName>
    </submittedName>
</protein>
<evidence type="ECO:0000313" key="2">
    <source>
        <dbReference type="Proteomes" id="UP000324222"/>
    </source>
</evidence>
<gene>
    <name evidence="1" type="primary">W_0</name>
    <name evidence="1" type="ORF">E2C01_075016</name>
</gene>
<keyword evidence="2" id="KW-1185">Reference proteome</keyword>
<sequence length="84" mass="10108">MHETCGTMRETSTTSCYDMVRRLTIARSRTKFSKILENLVRTVTISLPWYTAWLKYISWFMYTNEALTVTQWKDIKNISKQRYL</sequence>
<dbReference type="Proteomes" id="UP000324222">
    <property type="component" value="Unassembled WGS sequence"/>
</dbReference>
<dbReference type="AlphaFoldDB" id="A0A5B7IEP1"/>
<evidence type="ECO:0000313" key="1">
    <source>
        <dbReference type="EMBL" id="MPC80436.1"/>
    </source>
</evidence>
<organism evidence="1 2">
    <name type="scientific">Portunus trituberculatus</name>
    <name type="common">Swimming crab</name>
    <name type="synonym">Neptunus trituberculatus</name>
    <dbReference type="NCBI Taxonomy" id="210409"/>
    <lineage>
        <taxon>Eukaryota</taxon>
        <taxon>Metazoa</taxon>
        <taxon>Ecdysozoa</taxon>
        <taxon>Arthropoda</taxon>
        <taxon>Crustacea</taxon>
        <taxon>Multicrustacea</taxon>
        <taxon>Malacostraca</taxon>
        <taxon>Eumalacostraca</taxon>
        <taxon>Eucarida</taxon>
        <taxon>Decapoda</taxon>
        <taxon>Pleocyemata</taxon>
        <taxon>Brachyura</taxon>
        <taxon>Eubrachyura</taxon>
        <taxon>Portunoidea</taxon>
        <taxon>Portunidae</taxon>
        <taxon>Portuninae</taxon>
        <taxon>Portunus</taxon>
    </lineage>
</organism>
<dbReference type="EMBL" id="VSRR010054010">
    <property type="protein sequence ID" value="MPC80436.1"/>
    <property type="molecule type" value="Genomic_DNA"/>
</dbReference>
<reference evidence="1 2" key="1">
    <citation type="submission" date="2019-05" db="EMBL/GenBank/DDBJ databases">
        <title>Another draft genome of Portunus trituberculatus and its Hox gene families provides insights of decapod evolution.</title>
        <authorList>
            <person name="Jeong J.-H."/>
            <person name="Song I."/>
            <person name="Kim S."/>
            <person name="Choi T."/>
            <person name="Kim D."/>
            <person name="Ryu S."/>
            <person name="Kim W."/>
        </authorList>
    </citation>
    <scope>NUCLEOTIDE SEQUENCE [LARGE SCALE GENOMIC DNA]</scope>
    <source>
        <tissue evidence="1">Muscle</tissue>
    </source>
</reference>